<sequence>MERLQSVNPERIEWCCEDRDVSLADLAADTNIALPTLEKTMAGEPGVTFGQLRRIAEYFGRGVLFFLEQGPATAELVHTPQFRTLANQKIGLSPKLKSLIERVEKSREIYLTLQEDLQEDAAPRFAPPQLPRDVVRAAAAIRRWLGLGPENDFTSYRAALQAKGILVFRSNGYNGKWQIPKDSPVLGFALYDDRCPVIVVRKERFETRQSFTLMHELGHLVLHRASSIDDAADFHSNEGHEREANMFAGHLLVPAEFLLEINDQRRPRGVEEYDGWLRPQSEKWTVSTEVILRRLLDSGRLTADKYNEYRAWRDRQVYAEDGQGNRQYRHREPVHIFGDGYVRTVLDSLSGKRITLARASTYLDNLKISDLHQLERFYARI</sequence>
<proteinExistence type="inferred from homology"/>
<dbReference type="InterPro" id="IPR010359">
    <property type="entry name" value="IrrE_HExxH"/>
</dbReference>
<dbReference type="Pfam" id="PF06114">
    <property type="entry name" value="Peptidase_M78"/>
    <property type="match status" value="1"/>
</dbReference>
<protein>
    <submittedName>
        <fullName evidence="4">ImmA/IrrE family metallo-endopeptidase</fullName>
    </submittedName>
</protein>
<dbReference type="RefSeq" id="WP_131412290.1">
    <property type="nucleotide sequence ID" value="NZ_SJTG01000005.1"/>
</dbReference>
<dbReference type="InterPro" id="IPR052345">
    <property type="entry name" value="Rad_response_metalloprotease"/>
</dbReference>
<organism evidence="4 5">
    <name type="scientific">Dyella soli</name>
    <dbReference type="NCBI Taxonomy" id="522319"/>
    <lineage>
        <taxon>Bacteria</taxon>
        <taxon>Pseudomonadati</taxon>
        <taxon>Pseudomonadota</taxon>
        <taxon>Gammaproteobacteria</taxon>
        <taxon>Lysobacterales</taxon>
        <taxon>Rhodanobacteraceae</taxon>
        <taxon>Dyella</taxon>
    </lineage>
</organism>
<dbReference type="InterPro" id="IPR010982">
    <property type="entry name" value="Lambda_DNA-bd_dom_sf"/>
</dbReference>
<dbReference type="EMBL" id="SJTG01000005">
    <property type="protein sequence ID" value="TCI07153.1"/>
    <property type="molecule type" value="Genomic_DNA"/>
</dbReference>
<evidence type="ECO:0000259" key="2">
    <source>
        <dbReference type="Pfam" id="PF06114"/>
    </source>
</evidence>
<evidence type="ECO:0000313" key="5">
    <source>
        <dbReference type="Proteomes" id="UP000291822"/>
    </source>
</evidence>
<dbReference type="AlphaFoldDB" id="A0A4R0YG48"/>
<dbReference type="Gene3D" id="1.10.10.2910">
    <property type="match status" value="1"/>
</dbReference>
<evidence type="ECO:0000259" key="3">
    <source>
        <dbReference type="Pfam" id="PF13443"/>
    </source>
</evidence>
<evidence type="ECO:0000313" key="4">
    <source>
        <dbReference type="EMBL" id="TCI07153.1"/>
    </source>
</evidence>
<reference evidence="4 5" key="1">
    <citation type="submission" date="2019-02" db="EMBL/GenBank/DDBJ databases">
        <title>Dyella amyloliquefaciens sp. nov., isolated from forest soil.</title>
        <authorList>
            <person name="Gao Z.-H."/>
            <person name="Qiu L.-H."/>
        </authorList>
    </citation>
    <scope>NUCLEOTIDE SEQUENCE [LARGE SCALE GENOMIC DNA]</scope>
    <source>
        <strain evidence="4 5">KACC 12747</strain>
    </source>
</reference>
<dbReference type="GO" id="GO:0003677">
    <property type="term" value="F:DNA binding"/>
    <property type="evidence" value="ECO:0007669"/>
    <property type="project" value="InterPro"/>
</dbReference>
<dbReference type="InterPro" id="IPR001387">
    <property type="entry name" value="Cro/C1-type_HTH"/>
</dbReference>
<dbReference type="SUPFAM" id="SSF47413">
    <property type="entry name" value="lambda repressor-like DNA-binding domains"/>
    <property type="match status" value="1"/>
</dbReference>
<accession>A0A4R0YG48</accession>
<dbReference type="Pfam" id="PF13443">
    <property type="entry name" value="HTH_26"/>
    <property type="match status" value="1"/>
</dbReference>
<gene>
    <name evidence="4" type="ORF">EZM97_31600</name>
</gene>
<keyword evidence="5" id="KW-1185">Reference proteome</keyword>
<comment type="caution">
    <text evidence="4">The sequence shown here is derived from an EMBL/GenBank/DDBJ whole genome shotgun (WGS) entry which is preliminary data.</text>
</comment>
<evidence type="ECO:0000256" key="1">
    <source>
        <dbReference type="ARBA" id="ARBA00007227"/>
    </source>
</evidence>
<name>A0A4R0YG48_9GAMM</name>
<comment type="similarity">
    <text evidence="1">Belongs to the short-chain fatty acyl-CoA assimilation regulator (ScfR) family.</text>
</comment>
<dbReference type="Proteomes" id="UP000291822">
    <property type="component" value="Unassembled WGS sequence"/>
</dbReference>
<feature type="domain" description="HTH cro/C1-type" evidence="3">
    <location>
        <begin position="16"/>
        <end position="60"/>
    </location>
</feature>
<feature type="domain" description="IrrE N-terminal-like" evidence="2">
    <location>
        <begin position="190"/>
        <end position="295"/>
    </location>
</feature>
<dbReference type="PANTHER" id="PTHR43236:SF2">
    <property type="entry name" value="BLL0069 PROTEIN"/>
    <property type="match status" value="1"/>
</dbReference>
<dbReference type="PANTHER" id="PTHR43236">
    <property type="entry name" value="ANTITOXIN HIGA1"/>
    <property type="match status" value="1"/>
</dbReference>